<feature type="non-terminal residue" evidence="2">
    <location>
        <position position="1"/>
    </location>
</feature>
<reference evidence="2" key="1">
    <citation type="submission" date="2021-02" db="EMBL/GenBank/DDBJ databases">
        <authorList>
            <person name="Nowell W R."/>
        </authorList>
    </citation>
    <scope>NUCLEOTIDE SEQUENCE</scope>
</reference>
<dbReference type="AlphaFoldDB" id="A0A814XRH3"/>
<feature type="region of interest" description="Disordered" evidence="1">
    <location>
        <begin position="650"/>
        <end position="678"/>
    </location>
</feature>
<sequence length="907" mass="102981">MVDCLSWHSCYGGLRLSKYNSKEKRHISKKYVDQQYYIQKQIQNNINNKSNFSCVSSDTHSPKTQRNTNNNNNISPQPTDEQNTLLQFYIVNVSRERNLHLSTCSYDKRLLIFFNISNGLHKLGVRNGDILIFLNQYNILQPPIALTIDRVKSEFSALRRKNKLIQIGICRSLDQSLYNNTTIKHLSTLTFNEFENLSQNEEFITTNEKSSINIESKKLLNLFSTKRKSITIQKRNSNSYRDSGFVETDVDHSLISNSNKYRSKTSPEQSEEDDSMVTQKSFDLSDEQSIKKKTKTSVVDQVKIQSGKQSSRISSRQLLNKYRQSQNNLPTEILTDGCFIYRRQIIKKPTSNAVILRGREIAYQAANSPTIPSSMPNYTDDQIRELYGELDKNTRRLQENEYIFHTPMIDAWNEKSSSNQNQLLDKCPLPKFHIDKNNQTILMTTYLSTGLSNPRIISNDKETIRGSFRTSIADRTTISPSPILLNVDFDYNKLTTISTDLNDQSAFLEDSQQKTSINSIDKQSEIIDSALSSFDLHTTDHHSSPQHFNEESIALINNTPSDVNTDNTMISILTSLRQIIGNPATPLIETIQSVVSSMQTITAIQPLMNENETTDRHSQEEIRIVTPMTLDSKKDIDEYETRIEENKQIVQTSEKEQEAVSTSSTKQIESMSTEDAKDLTILQSPLSKDKVRSSDKNMNDHSTNEIELTLSSVLDSIQKKVSDTITTSTETIQNIIPTVLIQTSKEHIEASSVNSLQTDNLMKESINLTSQITMNQKPESPMSPVDKTTGNIVSTPIIQDNQHMLRTNIVSSEQITSIELTCKTLNLTSSEQAEIDSVISSISTDENLPIIKQNSIQPFNKQITSTETIQNLSSSTRQKLTSEKSEFYPEHQIQNEIDISLTTSLPQ</sequence>
<dbReference type="EMBL" id="CAJNOT010001572">
    <property type="protein sequence ID" value="CAF1219421.1"/>
    <property type="molecule type" value="Genomic_DNA"/>
</dbReference>
<feature type="region of interest" description="Disordered" evidence="1">
    <location>
        <begin position="53"/>
        <end position="80"/>
    </location>
</feature>
<accession>A0A814XRH3</accession>
<evidence type="ECO:0000256" key="1">
    <source>
        <dbReference type="SAM" id="MobiDB-lite"/>
    </source>
</evidence>
<evidence type="ECO:0000313" key="2">
    <source>
        <dbReference type="EMBL" id="CAF1219421.1"/>
    </source>
</evidence>
<gene>
    <name evidence="2" type="ORF">ZHD862_LOCUS23790</name>
</gene>
<protein>
    <submittedName>
        <fullName evidence="2">Uncharacterized protein</fullName>
    </submittedName>
</protein>
<feature type="compositionally biased region" description="Polar residues" evidence="1">
    <location>
        <begin position="53"/>
        <end position="66"/>
    </location>
</feature>
<feature type="compositionally biased region" description="Polar residues" evidence="1">
    <location>
        <begin position="659"/>
        <end position="673"/>
    </location>
</feature>
<feature type="compositionally biased region" description="Polar residues" evidence="1">
    <location>
        <begin position="257"/>
        <end position="268"/>
    </location>
</feature>
<comment type="caution">
    <text evidence="2">The sequence shown here is derived from an EMBL/GenBank/DDBJ whole genome shotgun (WGS) entry which is preliminary data.</text>
</comment>
<dbReference type="Proteomes" id="UP000663864">
    <property type="component" value="Unassembled WGS sequence"/>
</dbReference>
<evidence type="ECO:0000313" key="3">
    <source>
        <dbReference type="Proteomes" id="UP000663864"/>
    </source>
</evidence>
<name>A0A814XRH3_9BILA</name>
<feature type="region of interest" description="Disordered" evidence="1">
    <location>
        <begin position="257"/>
        <end position="286"/>
    </location>
</feature>
<proteinExistence type="predicted"/>
<organism evidence="2 3">
    <name type="scientific">Rotaria sordida</name>
    <dbReference type="NCBI Taxonomy" id="392033"/>
    <lineage>
        <taxon>Eukaryota</taxon>
        <taxon>Metazoa</taxon>
        <taxon>Spiralia</taxon>
        <taxon>Gnathifera</taxon>
        <taxon>Rotifera</taxon>
        <taxon>Eurotatoria</taxon>
        <taxon>Bdelloidea</taxon>
        <taxon>Philodinida</taxon>
        <taxon>Philodinidae</taxon>
        <taxon>Rotaria</taxon>
    </lineage>
</organism>